<comment type="caution">
    <text evidence="13">The sequence shown here is derived from an EMBL/GenBank/DDBJ whole genome shotgun (WGS) entry which is preliminary data.</text>
</comment>
<dbReference type="CDD" id="cd00371">
    <property type="entry name" value="HMA"/>
    <property type="match status" value="1"/>
</dbReference>
<evidence type="ECO:0000256" key="7">
    <source>
        <dbReference type="ARBA" id="ARBA00037651"/>
    </source>
</evidence>
<name>A0A1D2MKD0_ORCCI</name>
<dbReference type="GO" id="GO:0046872">
    <property type="term" value="F:metal ion binding"/>
    <property type="evidence" value="ECO:0007669"/>
    <property type="project" value="UniProtKB-KW"/>
</dbReference>
<keyword evidence="3" id="KW-0187">Copper transport</keyword>
<dbReference type="Gene3D" id="3.30.70.100">
    <property type="match status" value="1"/>
</dbReference>
<comment type="subunit">
    <text evidence="11">Homodimer. Interacts with ATP7B. Interacts with ATP7A. Interacts (via dimer form) with SLC31A1 (via C-terminal domain); this interaction improves ATOX1 stability and controls intracellular Cu(I) levels.</text>
</comment>
<comment type="function">
    <text evidence="7">Binds and deliver cytosolic copper to the copper ATPase proteins. May be important in cellular antioxidant defense.</text>
</comment>
<dbReference type="InterPro" id="IPR036163">
    <property type="entry name" value="HMA_dom_sf"/>
</dbReference>
<keyword evidence="14" id="KW-1185">Reference proteome</keyword>
<dbReference type="GO" id="GO:0016531">
    <property type="term" value="F:copper chaperone activity"/>
    <property type="evidence" value="ECO:0007669"/>
    <property type="project" value="TreeGrafter"/>
</dbReference>
<dbReference type="GO" id="GO:0006825">
    <property type="term" value="P:copper ion transport"/>
    <property type="evidence" value="ECO:0007669"/>
    <property type="project" value="UniProtKB-KW"/>
</dbReference>
<keyword evidence="5" id="KW-0406">Ion transport</keyword>
<keyword evidence="1" id="KW-0813">Transport</keyword>
<evidence type="ECO:0000256" key="1">
    <source>
        <dbReference type="ARBA" id="ARBA00022448"/>
    </source>
</evidence>
<dbReference type="InterPro" id="IPR051881">
    <property type="entry name" value="Copper_transport_ATOX1-like"/>
</dbReference>
<gene>
    <name evidence="13" type="ORF">Ocin01_13297</name>
</gene>
<keyword evidence="2" id="KW-0479">Metal-binding</keyword>
<dbReference type="SUPFAM" id="SSF55008">
    <property type="entry name" value="HMA, heavy metal-associated domain"/>
    <property type="match status" value="1"/>
</dbReference>
<dbReference type="Proteomes" id="UP000094527">
    <property type="component" value="Unassembled WGS sequence"/>
</dbReference>
<evidence type="ECO:0000313" key="14">
    <source>
        <dbReference type="Proteomes" id="UP000094527"/>
    </source>
</evidence>
<evidence type="ECO:0000313" key="13">
    <source>
        <dbReference type="EMBL" id="ODM93391.1"/>
    </source>
</evidence>
<dbReference type="InterPro" id="IPR006121">
    <property type="entry name" value="HMA_dom"/>
</dbReference>
<comment type="similarity">
    <text evidence="8">Belongs to the ATX1 family.</text>
</comment>
<feature type="domain" description="HMA" evidence="12">
    <location>
        <begin position="1"/>
        <end position="55"/>
    </location>
</feature>
<evidence type="ECO:0000256" key="8">
    <source>
        <dbReference type="ARBA" id="ARBA00038171"/>
    </source>
</evidence>
<reference evidence="13 14" key="1">
    <citation type="journal article" date="2016" name="Genome Biol. Evol.">
        <title>Gene Family Evolution Reflects Adaptation to Soil Environmental Stressors in the Genome of the Collembolan Orchesella cincta.</title>
        <authorList>
            <person name="Faddeeva-Vakhrusheva A."/>
            <person name="Derks M.F."/>
            <person name="Anvar S.Y."/>
            <person name="Agamennone V."/>
            <person name="Suring W."/>
            <person name="Smit S."/>
            <person name="van Straalen N.M."/>
            <person name="Roelofs D."/>
        </authorList>
    </citation>
    <scope>NUCLEOTIDE SEQUENCE [LARGE SCALE GENOMIC DNA]</scope>
    <source>
        <tissue evidence="13">Mixed pool</tissue>
    </source>
</reference>
<dbReference type="EMBL" id="LJIJ01001003">
    <property type="protein sequence ID" value="ODM93391.1"/>
    <property type="molecule type" value="Genomic_DNA"/>
</dbReference>
<evidence type="ECO:0000259" key="12">
    <source>
        <dbReference type="Pfam" id="PF00403"/>
    </source>
</evidence>
<dbReference type="Pfam" id="PF00403">
    <property type="entry name" value="HMA"/>
    <property type="match status" value="1"/>
</dbReference>
<dbReference type="GO" id="GO:0005829">
    <property type="term" value="C:cytosol"/>
    <property type="evidence" value="ECO:0007669"/>
    <property type="project" value="TreeGrafter"/>
</dbReference>
<evidence type="ECO:0000256" key="5">
    <source>
        <dbReference type="ARBA" id="ARBA00023065"/>
    </source>
</evidence>
<evidence type="ECO:0000256" key="10">
    <source>
        <dbReference type="ARBA" id="ARBA00043201"/>
    </source>
</evidence>
<protein>
    <recommendedName>
        <fullName evidence="9">Copper transport protein ATOX1</fullName>
    </recommendedName>
    <alternativeName>
        <fullName evidence="10">Metal transport protein ATX1</fullName>
    </alternativeName>
</protein>
<evidence type="ECO:0000256" key="2">
    <source>
        <dbReference type="ARBA" id="ARBA00022723"/>
    </source>
</evidence>
<evidence type="ECO:0000256" key="6">
    <source>
        <dbReference type="ARBA" id="ARBA00023186"/>
    </source>
</evidence>
<evidence type="ECO:0000256" key="3">
    <source>
        <dbReference type="ARBA" id="ARBA00022796"/>
    </source>
</evidence>
<dbReference type="PANTHER" id="PTHR46365">
    <property type="entry name" value="COPPER TRANSPORT PROTEIN ATOX1"/>
    <property type="match status" value="1"/>
</dbReference>
<sequence length="65" mass="6988">MTCEGCSGAVKRLLTRQQEKGVVSDYLIDLPGKTVTVTSALTMNEVQDILAKSGKAVKHLDTKPL</sequence>
<organism evidence="13 14">
    <name type="scientific">Orchesella cincta</name>
    <name type="common">Springtail</name>
    <name type="synonym">Podura cincta</name>
    <dbReference type="NCBI Taxonomy" id="48709"/>
    <lineage>
        <taxon>Eukaryota</taxon>
        <taxon>Metazoa</taxon>
        <taxon>Ecdysozoa</taxon>
        <taxon>Arthropoda</taxon>
        <taxon>Hexapoda</taxon>
        <taxon>Collembola</taxon>
        <taxon>Entomobryomorpha</taxon>
        <taxon>Entomobryoidea</taxon>
        <taxon>Orchesellidae</taxon>
        <taxon>Orchesellinae</taxon>
        <taxon>Orchesella</taxon>
    </lineage>
</organism>
<keyword evidence="4" id="KW-0186">Copper</keyword>
<dbReference type="PANTHER" id="PTHR46365:SF1">
    <property type="entry name" value="COPPER TRANSPORT PROTEIN ATOX1"/>
    <property type="match status" value="1"/>
</dbReference>
<proteinExistence type="inferred from homology"/>
<dbReference type="AlphaFoldDB" id="A0A1D2MKD0"/>
<dbReference type="OrthoDB" id="689350at2759"/>
<keyword evidence="6" id="KW-0143">Chaperone</keyword>
<evidence type="ECO:0000256" key="11">
    <source>
        <dbReference type="ARBA" id="ARBA00046351"/>
    </source>
</evidence>
<evidence type="ECO:0000256" key="4">
    <source>
        <dbReference type="ARBA" id="ARBA00023008"/>
    </source>
</evidence>
<accession>A0A1D2MKD0</accession>
<evidence type="ECO:0000256" key="9">
    <source>
        <dbReference type="ARBA" id="ARBA00040962"/>
    </source>
</evidence>